<name>A0A6A5C8F8_NAEFO</name>
<dbReference type="Proteomes" id="UP000444721">
    <property type="component" value="Unassembled WGS sequence"/>
</dbReference>
<reference evidence="2 3" key="1">
    <citation type="journal article" date="2019" name="Sci. Rep.">
        <title>Nanopore sequencing improves the draft genome of the human pathogenic amoeba Naegleria fowleri.</title>
        <authorList>
            <person name="Liechti N."/>
            <person name="Schurch N."/>
            <person name="Bruggmann R."/>
            <person name="Wittwer M."/>
        </authorList>
    </citation>
    <scope>NUCLEOTIDE SEQUENCE [LARGE SCALE GENOMIC DNA]</scope>
    <source>
        <strain evidence="2 3">ATCC 30894</strain>
    </source>
</reference>
<dbReference type="EMBL" id="VFQX01000007">
    <property type="protein sequence ID" value="KAF0982794.1"/>
    <property type="molecule type" value="Genomic_DNA"/>
</dbReference>
<feature type="compositionally biased region" description="Low complexity" evidence="1">
    <location>
        <begin position="200"/>
        <end position="209"/>
    </location>
</feature>
<dbReference type="AlphaFoldDB" id="A0A6A5C8F8"/>
<dbReference type="RefSeq" id="XP_044567507.1">
    <property type="nucleotide sequence ID" value="XM_044701107.1"/>
</dbReference>
<feature type="region of interest" description="Disordered" evidence="1">
    <location>
        <begin position="836"/>
        <end position="886"/>
    </location>
</feature>
<dbReference type="VEuPathDB" id="AmoebaDB:FDP41_010773"/>
<proteinExistence type="predicted"/>
<evidence type="ECO:0000256" key="1">
    <source>
        <dbReference type="SAM" id="MobiDB-lite"/>
    </source>
</evidence>
<feature type="compositionally biased region" description="Polar residues" evidence="1">
    <location>
        <begin position="137"/>
        <end position="168"/>
    </location>
</feature>
<comment type="caution">
    <text evidence="2">The sequence shown here is derived from an EMBL/GenBank/DDBJ whole genome shotgun (WGS) entry which is preliminary data.</text>
</comment>
<feature type="compositionally biased region" description="Low complexity" evidence="1">
    <location>
        <begin position="169"/>
        <end position="193"/>
    </location>
</feature>
<evidence type="ECO:0000313" key="3">
    <source>
        <dbReference type="Proteomes" id="UP000444721"/>
    </source>
</evidence>
<dbReference type="VEuPathDB" id="AmoebaDB:NfTy_014610"/>
<feature type="compositionally biased region" description="Low complexity" evidence="1">
    <location>
        <begin position="460"/>
        <end position="481"/>
    </location>
</feature>
<dbReference type="GeneID" id="68117988"/>
<evidence type="ECO:0000313" key="2">
    <source>
        <dbReference type="EMBL" id="KAF0982794.1"/>
    </source>
</evidence>
<keyword evidence="3" id="KW-1185">Reference proteome</keyword>
<organism evidence="2 3">
    <name type="scientific">Naegleria fowleri</name>
    <name type="common">Brain eating amoeba</name>
    <dbReference type="NCBI Taxonomy" id="5763"/>
    <lineage>
        <taxon>Eukaryota</taxon>
        <taxon>Discoba</taxon>
        <taxon>Heterolobosea</taxon>
        <taxon>Tetramitia</taxon>
        <taxon>Eutetramitia</taxon>
        <taxon>Vahlkampfiidae</taxon>
        <taxon>Naegleria</taxon>
    </lineage>
</organism>
<feature type="compositionally biased region" description="Basic residues" evidence="1">
    <location>
        <begin position="869"/>
        <end position="878"/>
    </location>
</feature>
<dbReference type="VEuPathDB" id="AmoebaDB:NF0024190"/>
<feature type="compositionally biased region" description="Acidic residues" evidence="1">
    <location>
        <begin position="849"/>
        <end position="863"/>
    </location>
</feature>
<protein>
    <submittedName>
        <fullName evidence="2">Uncharacterized protein</fullName>
    </submittedName>
</protein>
<feature type="region of interest" description="Disordered" evidence="1">
    <location>
        <begin position="453"/>
        <end position="484"/>
    </location>
</feature>
<feature type="compositionally biased region" description="Polar residues" evidence="1">
    <location>
        <begin position="210"/>
        <end position="219"/>
    </location>
</feature>
<dbReference type="OrthoDB" id="10311841at2759"/>
<feature type="region of interest" description="Disordered" evidence="1">
    <location>
        <begin position="130"/>
        <end position="219"/>
    </location>
</feature>
<gene>
    <name evidence="2" type="ORF">FDP41_010773</name>
</gene>
<accession>A0A6A5C8F8</accession>
<sequence>MTDKQNTQSVNNNMTENIVSVLPNIFPFFTFEEINTILLRVNSQWCLQSLRFLYQLLHTPNRCCLFNNIVFDASTGSRIFDFNDIQTIRVVFDTLYRKHFHLTQKDPKRLTLLYTHIPIQYQNTEPVAHKKNDLSSDKNNIQHSVGASQTANSLPQSPSSPALKQSHGSSNSLSSNVSNNNNSNLPNFAQQLSSGGGGSSSNQQQQSSGNTNTAQALQNNSQKGLSGEEVTHMFPLTAFNDSPDLGYQFTNYSCLYLYDGHFVYVLYGNILGCFDLLGHVVRWSELVDEKLPTSRRVNYMFVNAFTQTENSIIVQLPQQVVCFNKKNGMKVNLILNDPITKFHMINEKRERVCCVSSFTEIAGTRKNEHFDGMCVLIGENIVRDKSIDFTKLTSIWTEEQTKQVGEPRSLRTVAITGLSPSAHDSHPSNALVPFSITNTLTNSRDAQHVIVSPVTSSEITQTTSGTQKSYSTSSSSGSNTETTRKIPSFGFVEKPKLYIFDGNTLTVTVSASGQSRDRQMLFRPKKSPVFCILNEYEGEMRVVNREGKRTHIINLKKICGDPKSKQLKQLQFKEISNWHFIVGENPDLAIIQPDIGRILQLKELLPSEMSPDKVFIVEKQTSETRPGISRLDGIVTIQKDEKLISYYEFIENRSNMLGGSFQLKWSQTLSWKKDAQFMFEFSHIQHAISEPLCPNSNEESRVLVFSRQVIDQRRFLTIQQRLDVQLIAFNMKDGSIRWQKVHECYHGSGGDLSEAEKGFDLSFCKRFTCKKGDDKLFITNPQLCLVRSFFSPMIKPDKGVAICSAYKLEDGEILWSYNEKRKGVRMADDYIFNVEQQKGQNNNQANNAEESEDGNDSDSEGGDNDGKKKNGGKNAKHNNNKDCMVM</sequence>